<reference evidence="2" key="1">
    <citation type="submission" date="2025-08" db="UniProtKB">
        <authorList>
            <consortium name="RefSeq"/>
        </authorList>
    </citation>
    <scope>IDENTIFICATION</scope>
    <source>
        <strain evidence="2">Mau12</strain>
        <tissue evidence="2">Whole Body</tissue>
    </source>
</reference>
<dbReference type="GeneID" id="117146030"/>
<protein>
    <submittedName>
        <fullName evidence="2">LOW QUALITY PROTEIN: uncharacterized protein LOC117146030</fullName>
    </submittedName>
</protein>
<organism evidence="1 2">
    <name type="scientific">Drosophila mauritiana</name>
    <name type="common">Fruit fly</name>
    <dbReference type="NCBI Taxonomy" id="7226"/>
    <lineage>
        <taxon>Eukaryota</taxon>
        <taxon>Metazoa</taxon>
        <taxon>Ecdysozoa</taxon>
        <taxon>Arthropoda</taxon>
        <taxon>Hexapoda</taxon>
        <taxon>Insecta</taxon>
        <taxon>Pterygota</taxon>
        <taxon>Neoptera</taxon>
        <taxon>Endopterygota</taxon>
        <taxon>Diptera</taxon>
        <taxon>Brachycera</taxon>
        <taxon>Muscomorpha</taxon>
        <taxon>Ephydroidea</taxon>
        <taxon>Drosophilidae</taxon>
        <taxon>Drosophila</taxon>
        <taxon>Sophophora</taxon>
    </lineage>
</organism>
<dbReference type="RefSeq" id="XP_033167852.1">
    <property type="nucleotide sequence ID" value="XM_033311961.1"/>
</dbReference>
<name>A0A6P8KKP4_DROMA</name>
<evidence type="ECO:0000313" key="2">
    <source>
        <dbReference type="RefSeq" id="XP_033167852.1"/>
    </source>
</evidence>
<accession>A0A6P8KKP4</accession>
<dbReference type="Proteomes" id="UP000515162">
    <property type="component" value="Chromosome 3R"/>
</dbReference>
<dbReference type="AlphaFoldDB" id="A0A6P8KKP4"/>
<evidence type="ECO:0000313" key="1">
    <source>
        <dbReference type="Proteomes" id="UP000515162"/>
    </source>
</evidence>
<gene>
    <name evidence="2" type="primary">LOC117146030</name>
</gene>
<keyword evidence="1" id="KW-1185">Reference proteome</keyword>
<sequence length="200" mass="21998">MPCQDINVGGSGVLFELNKCQRRGETASKLTLHGAPIKLPMPPPPSAVVSQTLLYRICMSCQSDALKTQNINTLTPSFLSGCRKQTAQTHTNIAAETQILCSSFGRDGGGGKTPCWIIQLDAISRHNARYAPPSLQPTANGTRQWQQLKWDLLQQQQQQEQQLEQQDYGLRTTAAHTADEVAIQSHKHVERGRKVSAKPA</sequence>
<proteinExistence type="predicted"/>